<dbReference type="STRING" id="1548207.AXK11_03635"/>
<gene>
    <name evidence="1" type="ORF">AXK11_03635</name>
</gene>
<comment type="caution">
    <text evidence="1">The sequence shown here is derived from an EMBL/GenBank/DDBJ whole genome shotgun (WGS) entry which is preliminary data.</text>
</comment>
<sequence length="96" mass="10824">MLADGTPDAIVEPDFLRENELLPKASEDFDSMVFIPDRVRIGKPEFLLRTDALVAALRACGGSAAFWGKLLKLAPRGLRDLGYRLVARYRHRFFSD</sequence>
<evidence type="ECO:0000313" key="2">
    <source>
        <dbReference type="Proteomes" id="UP000070058"/>
    </source>
</evidence>
<dbReference type="Proteomes" id="UP000070058">
    <property type="component" value="Unassembled WGS sequence"/>
</dbReference>
<evidence type="ECO:0008006" key="3">
    <source>
        <dbReference type="Google" id="ProtNLM"/>
    </source>
</evidence>
<protein>
    <recommendedName>
        <fullName evidence="3">DUF393 domain-containing protein</fullName>
    </recommendedName>
</protein>
<name>A0A139SPW8_9BACT</name>
<proteinExistence type="predicted"/>
<dbReference type="EMBL" id="LSZQ01000029">
    <property type="protein sequence ID" value="KXU36639.1"/>
    <property type="molecule type" value="Genomic_DNA"/>
</dbReference>
<reference evidence="2" key="1">
    <citation type="submission" date="2016-02" db="EMBL/GenBank/DDBJ databases">
        <authorList>
            <person name="Sanders J.G."/>
            <person name="Lin J.Y."/>
            <person name="Wertz J.T."/>
            <person name="Russell J.A."/>
            <person name="Moreau C.S."/>
            <person name="Powell S."/>
        </authorList>
    </citation>
    <scope>NUCLEOTIDE SEQUENCE [LARGE SCALE GENOMIC DNA]</scope>
    <source>
        <strain evidence="2">CAG34</strain>
    </source>
</reference>
<evidence type="ECO:0000313" key="1">
    <source>
        <dbReference type="EMBL" id="KXU36639.1"/>
    </source>
</evidence>
<dbReference type="AlphaFoldDB" id="A0A139SPW8"/>
<accession>A0A139SPW8</accession>
<keyword evidence="2" id="KW-1185">Reference proteome</keyword>
<organism evidence="1 2">
    <name type="scientific">Cephaloticoccus primus</name>
    <dbReference type="NCBI Taxonomy" id="1548207"/>
    <lineage>
        <taxon>Bacteria</taxon>
        <taxon>Pseudomonadati</taxon>
        <taxon>Verrucomicrobiota</taxon>
        <taxon>Opitutia</taxon>
        <taxon>Opitutales</taxon>
        <taxon>Opitutaceae</taxon>
        <taxon>Cephaloticoccus</taxon>
    </lineage>
</organism>